<proteinExistence type="predicted"/>
<accession>A0A0G1WFF6</accession>
<evidence type="ECO:0000313" key="6">
    <source>
        <dbReference type="Proteomes" id="UP000033982"/>
    </source>
</evidence>
<reference evidence="5 6" key="1">
    <citation type="journal article" date="2015" name="Nature">
        <title>rRNA introns, odd ribosomes, and small enigmatic genomes across a large radiation of phyla.</title>
        <authorList>
            <person name="Brown C.T."/>
            <person name="Hug L.A."/>
            <person name="Thomas B.C."/>
            <person name="Sharon I."/>
            <person name="Castelle C.J."/>
            <person name="Singh A."/>
            <person name="Wilkins M.J."/>
            <person name="Williams K.H."/>
            <person name="Banfield J.F."/>
        </authorList>
    </citation>
    <scope>NUCLEOTIDE SEQUENCE [LARGE SCALE GENOMIC DNA]</scope>
</reference>
<sequence>MPITITKSTGQKELLNIEKVKHACRRAGASAQLCEVVGQEVKQQAKDGMTTKEIYEIVQGIISKEHPPVAARLNLKDAIIKLGPLGYDFEKYIARVLAAYGYNTELPPILQGACTTHEVDVLAVKDGRAAMIECKLRHEIGIFISIKDTMSTWARFLDLVDGSAIGKCPHIEECWIVTNSRFSHDSIQYGHCKNMVMLSWNHPKERPLPAWIDDKGLYPITLLPQLEHNTEKSLIDGGFVLLHDLATADPSLVAQKSNIPEETARDCVKKAQLILQA</sequence>
<dbReference type="EMBL" id="LCQN01000002">
    <property type="protein sequence ID" value="KKW17518.1"/>
    <property type="molecule type" value="Genomic_DNA"/>
</dbReference>
<organism evidence="5 6">
    <name type="scientific">Candidatus Magasanikbacteria bacterium GW2011_GWA2_50_22</name>
    <dbReference type="NCBI Taxonomy" id="1619043"/>
    <lineage>
        <taxon>Bacteria</taxon>
        <taxon>Candidatus Magasanikiibacteriota</taxon>
    </lineage>
</organism>
<evidence type="ECO:0000313" key="5">
    <source>
        <dbReference type="EMBL" id="KKW17518.1"/>
    </source>
</evidence>
<dbReference type="InterPro" id="IPR011856">
    <property type="entry name" value="tRNA_endonuc-like_dom_sf"/>
</dbReference>
<dbReference type="PROSITE" id="PS51161">
    <property type="entry name" value="ATP_CONE"/>
    <property type="match status" value="1"/>
</dbReference>
<dbReference type="Proteomes" id="UP000033982">
    <property type="component" value="Unassembled WGS sequence"/>
</dbReference>
<gene>
    <name evidence="5" type="ORF">UY58_C0002G0004</name>
</gene>
<dbReference type="InterPro" id="IPR005144">
    <property type="entry name" value="ATP-cone_dom"/>
</dbReference>
<dbReference type="SUPFAM" id="SSF52980">
    <property type="entry name" value="Restriction endonuclease-like"/>
    <property type="match status" value="1"/>
</dbReference>
<keyword evidence="1 3" id="KW-0547">Nucleotide-binding</keyword>
<dbReference type="GO" id="GO:0003676">
    <property type="term" value="F:nucleic acid binding"/>
    <property type="evidence" value="ECO:0007669"/>
    <property type="project" value="InterPro"/>
</dbReference>
<dbReference type="GO" id="GO:0005524">
    <property type="term" value="F:ATP binding"/>
    <property type="evidence" value="ECO:0007669"/>
    <property type="project" value="UniProtKB-UniRule"/>
</dbReference>
<evidence type="ECO:0000256" key="3">
    <source>
        <dbReference type="PROSITE-ProRule" id="PRU00492"/>
    </source>
</evidence>
<dbReference type="Gene3D" id="3.40.1350.10">
    <property type="match status" value="1"/>
</dbReference>
<dbReference type="InterPro" id="IPR011335">
    <property type="entry name" value="Restrct_endonuc-II-like"/>
</dbReference>
<name>A0A0G1WFF6_9BACT</name>
<keyword evidence="2 3" id="KW-0067">ATP-binding</keyword>
<dbReference type="AlphaFoldDB" id="A0A0G1WFF6"/>
<evidence type="ECO:0000259" key="4">
    <source>
        <dbReference type="PROSITE" id="PS51161"/>
    </source>
</evidence>
<feature type="domain" description="ATP-cone" evidence="4">
    <location>
        <begin position="3"/>
        <end position="95"/>
    </location>
</feature>
<evidence type="ECO:0000256" key="1">
    <source>
        <dbReference type="ARBA" id="ARBA00022741"/>
    </source>
</evidence>
<protein>
    <submittedName>
        <fullName evidence="5">ATP-cone domain protein</fullName>
    </submittedName>
</protein>
<evidence type="ECO:0000256" key="2">
    <source>
        <dbReference type="ARBA" id="ARBA00022840"/>
    </source>
</evidence>
<comment type="caution">
    <text evidence="5">The sequence shown here is derived from an EMBL/GenBank/DDBJ whole genome shotgun (WGS) entry which is preliminary data.</text>
</comment>